<keyword evidence="4 6" id="KW-0472">Membrane</keyword>
<feature type="transmembrane region" description="Helical" evidence="6">
    <location>
        <begin position="94"/>
        <end position="114"/>
    </location>
</feature>
<comment type="subcellular location">
    <subcellularLocation>
        <location evidence="1">Membrane</location>
    </subcellularLocation>
</comment>
<evidence type="ECO:0000313" key="8">
    <source>
        <dbReference type="Proteomes" id="UP001165740"/>
    </source>
</evidence>
<reference evidence="9 10" key="1">
    <citation type="submission" date="2025-04" db="UniProtKB">
        <authorList>
            <consortium name="RefSeq"/>
        </authorList>
    </citation>
    <scope>IDENTIFICATION</scope>
</reference>
<gene>
    <name evidence="9 10" type="primary">LOC106074434</name>
</gene>
<evidence type="ECO:0000313" key="10">
    <source>
        <dbReference type="RefSeq" id="XP_055871928.1"/>
    </source>
</evidence>
<evidence type="ECO:0000256" key="4">
    <source>
        <dbReference type="ARBA" id="ARBA00023136"/>
    </source>
</evidence>
<evidence type="ECO:0000256" key="6">
    <source>
        <dbReference type="SAM" id="Phobius"/>
    </source>
</evidence>
<dbReference type="AlphaFoldDB" id="A0A9W2ZAD2"/>
<dbReference type="OrthoDB" id="6100180at2759"/>
<feature type="transmembrane region" description="Helical" evidence="6">
    <location>
        <begin position="323"/>
        <end position="348"/>
    </location>
</feature>
<evidence type="ECO:0000259" key="7">
    <source>
        <dbReference type="PROSITE" id="PS50262"/>
    </source>
</evidence>
<organism evidence="8 10">
    <name type="scientific">Biomphalaria glabrata</name>
    <name type="common">Bloodfluke planorb</name>
    <name type="synonym">Freshwater snail</name>
    <dbReference type="NCBI Taxonomy" id="6526"/>
    <lineage>
        <taxon>Eukaryota</taxon>
        <taxon>Metazoa</taxon>
        <taxon>Spiralia</taxon>
        <taxon>Lophotrochozoa</taxon>
        <taxon>Mollusca</taxon>
        <taxon>Gastropoda</taxon>
        <taxon>Heterobranchia</taxon>
        <taxon>Euthyneura</taxon>
        <taxon>Panpulmonata</taxon>
        <taxon>Hygrophila</taxon>
        <taxon>Lymnaeoidea</taxon>
        <taxon>Planorbidae</taxon>
        <taxon>Biomphalaria</taxon>
    </lineage>
</organism>
<dbReference type="OMA" id="ANWILVW"/>
<proteinExistence type="predicted"/>
<dbReference type="PANTHER" id="PTHR46641">
    <property type="entry name" value="FMRFAMIDE RECEPTOR-RELATED"/>
    <property type="match status" value="1"/>
</dbReference>
<feature type="transmembrane region" description="Helical" evidence="6">
    <location>
        <begin position="135"/>
        <end position="155"/>
    </location>
</feature>
<feature type="transmembrane region" description="Helical" evidence="6">
    <location>
        <begin position="23"/>
        <end position="46"/>
    </location>
</feature>
<dbReference type="InterPro" id="IPR017452">
    <property type="entry name" value="GPCR_Rhodpsn_7TM"/>
</dbReference>
<sequence>MNNTTLLADSADVKEMAATLDKAMVWFTFIAGLPGNILIFLTMLTLPSSVSTFHFCLLSIMDLLALLLQLFLRLLDWYEVVNTTKGVNIWWRTFFNFVYYTSIYANWVLVYIAVERLIATRYPAQISTYLTLPRAKANAVLTVILIYCFSAIVTIKMTYFGIAWAVVFTTFYTGFPLMLILIIILLLLNTFRENRKMKEKLMKLHEHEHKGDKTMSKSLSGLSRHSAPVGHNKYDPILYLSDGQGAGHTMSKSMGELSKQGMGPHHKVDVMSASAHGAAYSPSFCYTSSTRKIAVSTVTQEPEEPAEVMAQKAKEKAQRESSYTVMLLSTSLLFLLMTVPYTVIQFIYVSYEKDFIEEYDESQAKMYLLIMIATGLMYVQHSLKFYVFFLCSSFFRRHFLQGITRLAKKTEAAASTSSNHKQSADESDQKKAFL</sequence>
<evidence type="ECO:0000256" key="3">
    <source>
        <dbReference type="ARBA" id="ARBA00022989"/>
    </source>
</evidence>
<feature type="transmembrane region" description="Helical" evidence="6">
    <location>
        <begin position="53"/>
        <end position="74"/>
    </location>
</feature>
<dbReference type="PROSITE" id="PS50262">
    <property type="entry name" value="G_PROTEIN_RECEP_F1_2"/>
    <property type="match status" value="1"/>
</dbReference>
<dbReference type="GeneID" id="106074434"/>
<dbReference type="RefSeq" id="XP_055871928.1">
    <property type="nucleotide sequence ID" value="XM_056015953.1"/>
</dbReference>
<protein>
    <submittedName>
        <fullName evidence="9 10">Uncharacterized protein LOC106074434</fullName>
    </submittedName>
</protein>
<dbReference type="Gene3D" id="1.20.1070.10">
    <property type="entry name" value="Rhodopsin 7-helix transmembrane proteins"/>
    <property type="match status" value="2"/>
</dbReference>
<dbReference type="Proteomes" id="UP001165740">
    <property type="component" value="Chromosome 17"/>
</dbReference>
<feature type="transmembrane region" description="Helical" evidence="6">
    <location>
        <begin position="161"/>
        <end position="188"/>
    </location>
</feature>
<dbReference type="GO" id="GO:0016020">
    <property type="term" value="C:membrane"/>
    <property type="evidence" value="ECO:0007669"/>
    <property type="project" value="UniProtKB-SubCell"/>
</dbReference>
<accession>A0A9W2ZAD2</accession>
<evidence type="ECO:0000256" key="1">
    <source>
        <dbReference type="ARBA" id="ARBA00004370"/>
    </source>
</evidence>
<feature type="compositionally biased region" description="Basic and acidic residues" evidence="5">
    <location>
        <begin position="422"/>
        <end position="434"/>
    </location>
</feature>
<dbReference type="RefSeq" id="XP_055871927.1">
    <property type="nucleotide sequence ID" value="XM_056015952.1"/>
</dbReference>
<evidence type="ECO:0000256" key="5">
    <source>
        <dbReference type="SAM" id="MobiDB-lite"/>
    </source>
</evidence>
<feature type="transmembrane region" description="Helical" evidence="6">
    <location>
        <begin position="368"/>
        <end position="395"/>
    </location>
</feature>
<keyword evidence="3 6" id="KW-1133">Transmembrane helix</keyword>
<name>A0A9W2ZAD2_BIOGL</name>
<dbReference type="InterPro" id="IPR052954">
    <property type="entry name" value="GPCR-Ligand_Int"/>
</dbReference>
<feature type="region of interest" description="Disordered" evidence="5">
    <location>
        <begin position="413"/>
        <end position="434"/>
    </location>
</feature>
<evidence type="ECO:0000313" key="9">
    <source>
        <dbReference type="RefSeq" id="XP_055871927.1"/>
    </source>
</evidence>
<keyword evidence="8" id="KW-1185">Reference proteome</keyword>
<keyword evidence="2 6" id="KW-0812">Transmembrane</keyword>
<dbReference type="SUPFAM" id="SSF81321">
    <property type="entry name" value="Family A G protein-coupled receptor-like"/>
    <property type="match status" value="1"/>
</dbReference>
<feature type="domain" description="G-protein coupled receptors family 1 profile" evidence="7">
    <location>
        <begin position="32"/>
        <end position="388"/>
    </location>
</feature>
<evidence type="ECO:0000256" key="2">
    <source>
        <dbReference type="ARBA" id="ARBA00022692"/>
    </source>
</evidence>